<comment type="caution">
    <text evidence="17">The sequence shown here is derived from an EMBL/GenBank/DDBJ whole genome shotgun (WGS) entry which is preliminary data.</text>
</comment>
<comment type="subcellular location">
    <subcellularLocation>
        <location evidence="12">Cytoplasm</location>
    </subcellularLocation>
</comment>
<evidence type="ECO:0000256" key="15">
    <source>
        <dbReference type="PIRSR" id="PIRSR001365-2"/>
    </source>
</evidence>
<keyword evidence="5 12" id="KW-0963">Cytoplasm</keyword>
<evidence type="ECO:0000313" key="17">
    <source>
        <dbReference type="EMBL" id="TLD95358.1"/>
    </source>
</evidence>
<dbReference type="PIRSF" id="PIRSF001365">
    <property type="entry name" value="DHDPS"/>
    <property type="match status" value="1"/>
</dbReference>
<evidence type="ECO:0000256" key="12">
    <source>
        <dbReference type="HAMAP-Rule" id="MF_00418"/>
    </source>
</evidence>
<evidence type="ECO:0000256" key="5">
    <source>
        <dbReference type="ARBA" id="ARBA00022490"/>
    </source>
</evidence>
<dbReference type="SMART" id="SM01130">
    <property type="entry name" value="DHDPS"/>
    <property type="match status" value="1"/>
</dbReference>
<dbReference type="EMBL" id="QBIU01000002">
    <property type="protein sequence ID" value="MWV70328.1"/>
    <property type="molecule type" value="Genomic_DNA"/>
</dbReference>
<evidence type="ECO:0000313" key="16">
    <source>
        <dbReference type="EMBL" id="MWV70328.1"/>
    </source>
</evidence>
<feature type="active site" description="Proton donor/acceptor" evidence="12 14">
    <location>
        <position position="88"/>
    </location>
</feature>
<dbReference type="CDD" id="cd00950">
    <property type="entry name" value="DHDPS"/>
    <property type="match status" value="1"/>
</dbReference>
<reference evidence="17 18" key="2">
    <citation type="journal article" date="2016" name="Infect. Immun.">
        <title>Helicobacter saguini, a Novel Helicobacter Isolated from Cotton-Top Tamarins with Ulcerative Colitis, Has Proinflammatory Properties and Induces Typhlocolitis and Dysplasia in Gnotobiotic IL-10-/- Mice.</title>
        <authorList>
            <person name="Shen Z."/>
            <person name="Mannion A."/>
            <person name="Whary M.T."/>
            <person name="Muthupalani S."/>
            <person name="Sheh A."/>
            <person name="Feng Y."/>
            <person name="Gong G."/>
            <person name="Vandamme P."/>
            <person name="Holcombe H.R."/>
            <person name="Paster B.J."/>
            <person name="Fox J.G."/>
        </authorList>
    </citation>
    <scope>NUCLEOTIDE SEQUENCE [LARGE SCALE GENOMIC DNA]</scope>
    <source>
        <strain evidence="17 18">MIT 97-6194</strain>
    </source>
</reference>
<keyword evidence="6 12" id="KW-0028">Amino-acid biosynthesis</keyword>
<dbReference type="HAMAP" id="MF_00418">
    <property type="entry name" value="DapA"/>
    <property type="match status" value="1"/>
</dbReference>
<dbReference type="InterPro" id="IPR005263">
    <property type="entry name" value="DapA"/>
</dbReference>
<dbReference type="GO" id="GO:0019877">
    <property type="term" value="P:diaminopimelate biosynthetic process"/>
    <property type="evidence" value="ECO:0007669"/>
    <property type="project" value="UniProtKB-UniRule"/>
</dbReference>
<evidence type="ECO:0000256" key="13">
    <source>
        <dbReference type="PIRNR" id="PIRNR001365"/>
    </source>
</evidence>
<dbReference type="GO" id="GO:0005829">
    <property type="term" value="C:cytosol"/>
    <property type="evidence" value="ECO:0007669"/>
    <property type="project" value="TreeGrafter"/>
</dbReference>
<gene>
    <name evidence="12 17" type="primary">dapA</name>
    <name evidence="16" type="ORF">DCO61_10030</name>
    <name evidence="17" type="ORF">LS64_002685</name>
</gene>
<dbReference type="AlphaFoldDB" id="A0A347W7H7"/>
<comment type="pathway">
    <text evidence="2 12">Amino-acid biosynthesis; L-lysine biosynthesis via DAP pathway; (S)-tetrahydrodipicolinate from L-aspartate: step 3/4.</text>
</comment>
<dbReference type="PANTHER" id="PTHR12128:SF66">
    <property type="entry name" value="4-HYDROXY-2-OXOGLUTARATE ALDOLASE, MITOCHONDRIAL"/>
    <property type="match status" value="1"/>
</dbReference>
<dbReference type="NCBIfam" id="TIGR00674">
    <property type="entry name" value="dapA"/>
    <property type="match status" value="1"/>
</dbReference>
<comment type="caution">
    <text evidence="12">Lacks conserved residue(s) required for the propagation of feature annotation.</text>
</comment>
<dbReference type="PANTHER" id="PTHR12128">
    <property type="entry name" value="DIHYDRODIPICOLINATE SYNTHASE"/>
    <property type="match status" value="1"/>
</dbReference>
<dbReference type="PRINTS" id="PR00146">
    <property type="entry name" value="DHPICSNTHASE"/>
</dbReference>
<dbReference type="Pfam" id="PF00701">
    <property type="entry name" value="DHDPS"/>
    <property type="match status" value="1"/>
</dbReference>
<reference evidence="17 18" key="1">
    <citation type="journal article" date="2014" name="Genome Announc.">
        <title>Draft genome sequences of eight enterohepatic helicobacter species isolated from both laboratory and wild rodents.</title>
        <authorList>
            <person name="Sheh A."/>
            <person name="Shen Z."/>
            <person name="Fox J.G."/>
        </authorList>
    </citation>
    <scope>NUCLEOTIDE SEQUENCE [LARGE SCALE GENOMIC DNA]</scope>
    <source>
        <strain evidence="17 18">MIT 97-6194</strain>
    </source>
</reference>
<dbReference type="Proteomes" id="UP000029714">
    <property type="component" value="Unassembled WGS sequence"/>
</dbReference>
<comment type="subunit">
    <text evidence="12">Homotetramer; dimer of dimers.</text>
</comment>
<name>A0A347W7H7_9HELI</name>
<dbReference type="OrthoDB" id="9782828at2"/>
<dbReference type="Proteomes" id="UP000477070">
    <property type="component" value="Unassembled WGS sequence"/>
</dbReference>
<reference evidence="17" key="3">
    <citation type="submission" date="2018-04" db="EMBL/GenBank/DDBJ databases">
        <authorList>
            <person name="Sheh A."/>
            <person name="Shen Z."/>
            <person name="Mannion A.J."/>
            <person name="Fox J.G."/>
        </authorList>
    </citation>
    <scope>NUCLEOTIDE SEQUENCE</scope>
    <source>
        <strain evidence="17">MIT 97-6194</strain>
    </source>
</reference>
<evidence type="ECO:0000256" key="11">
    <source>
        <dbReference type="ARBA" id="ARBA00047836"/>
    </source>
</evidence>
<evidence type="ECO:0000256" key="10">
    <source>
        <dbReference type="ARBA" id="ARBA00023270"/>
    </source>
</evidence>
<dbReference type="EMBL" id="JRMP02000003">
    <property type="protein sequence ID" value="TLD95358.1"/>
    <property type="molecule type" value="Genomic_DNA"/>
</dbReference>
<dbReference type="InterPro" id="IPR020625">
    <property type="entry name" value="Schiff_base-form_aldolases_AS"/>
</dbReference>
<evidence type="ECO:0000256" key="4">
    <source>
        <dbReference type="ARBA" id="ARBA00012086"/>
    </source>
</evidence>
<evidence type="ECO:0000313" key="19">
    <source>
        <dbReference type="Proteomes" id="UP000477070"/>
    </source>
</evidence>
<evidence type="ECO:0000256" key="9">
    <source>
        <dbReference type="ARBA" id="ARBA00023239"/>
    </source>
</evidence>
<evidence type="ECO:0000256" key="8">
    <source>
        <dbReference type="ARBA" id="ARBA00023154"/>
    </source>
</evidence>
<dbReference type="InterPro" id="IPR013785">
    <property type="entry name" value="Aldolase_TIM"/>
</dbReference>
<protein>
    <recommendedName>
        <fullName evidence="4 12">4-hydroxy-tetrahydrodipicolinate synthase</fullName>
        <shortName evidence="12">HTPA synthase</shortName>
        <ecNumber evidence="4 12">4.3.3.7</ecNumber>
    </recommendedName>
</protein>
<dbReference type="Gene3D" id="3.20.20.70">
    <property type="entry name" value="Aldolase class I"/>
    <property type="match status" value="1"/>
</dbReference>
<dbReference type="EC" id="4.3.3.7" evidence="4 12"/>
<comment type="function">
    <text evidence="1 12">Catalyzes the condensation of (S)-aspartate-beta-semialdehyde [(S)-ASA] and pyruvate to 4-hydroxy-tetrahydrodipicolinate (HTPA).</text>
</comment>
<dbReference type="SUPFAM" id="SSF51569">
    <property type="entry name" value="Aldolase"/>
    <property type="match status" value="1"/>
</dbReference>
<reference evidence="16 19" key="4">
    <citation type="submission" date="2019-12" db="EMBL/GenBank/DDBJ databases">
        <title>Multi-Generational Helicobacter saguini Isolates.</title>
        <authorList>
            <person name="Mannion A."/>
            <person name="Shen Z."/>
            <person name="Fox J.G."/>
        </authorList>
    </citation>
    <scope>NUCLEOTIDE SEQUENCE [LARGE SCALE GENOMIC DNA]</scope>
    <source>
        <strain evidence="16">16-048</strain>
        <strain evidence="19">16-048 (F4)</strain>
    </source>
</reference>
<dbReference type="InterPro" id="IPR002220">
    <property type="entry name" value="DapA-like"/>
</dbReference>
<keyword evidence="7 12" id="KW-0220">Diaminopimelate biosynthesis</keyword>
<comment type="similarity">
    <text evidence="3 12 13">Belongs to the DapA family.</text>
</comment>
<evidence type="ECO:0000256" key="6">
    <source>
        <dbReference type="ARBA" id="ARBA00022605"/>
    </source>
</evidence>
<comment type="catalytic activity">
    <reaction evidence="11 12">
        <text>L-aspartate 4-semialdehyde + pyruvate = (2S,4S)-4-hydroxy-2,3,4,5-tetrahydrodipicolinate + H2O + H(+)</text>
        <dbReference type="Rhea" id="RHEA:34171"/>
        <dbReference type="ChEBI" id="CHEBI:15361"/>
        <dbReference type="ChEBI" id="CHEBI:15377"/>
        <dbReference type="ChEBI" id="CHEBI:15378"/>
        <dbReference type="ChEBI" id="CHEBI:67139"/>
        <dbReference type="ChEBI" id="CHEBI:537519"/>
        <dbReference type="EC" id="4.3.3.7"/>
    </reaction>
</comment>
<dbReference type="GO" id="GO:0009089">
    <property type="term" value="P:lysine biosynthetic process via diaminopimelate"/>
    <property type="evidence" value="ECO:0007669"/>
    <property type="project" value="UniProtKB-UniRule"/>
</dbReference>
<keyword evidence="10 12" id="KW-0704">Schiff base</keyword>
<keyword evidence="9 12" id="KW-0456">Lyase</keyword>
<feature type="site" description="Part of a proton relay during catalysis" evidence="12">
    <location>
        <position position="62"/>
    </location>
</feature>
<dbReference type="GO" id="GO:0008840">
    <property type="term" value="F:4-hydroxy-tetrahydrodipicolinate synthase activity"/>
    <property type="evidence" value="ECO:0007669"/>
    <property type="project" value="UniProtKB-UniRule"/>
</dbReference>
<proteinExistence type="inferred from homology"/>
<feature type="binding site" evidence="12 15">
    <location>
        <position position="170"/>
    </location>
    <ligand>
        <name>pyruvate</name>
        <dbReference type="ChEBI" id="CHEBI:15361"/>
    </ligand>
</feature>
<evidence type="ECO:0000256" key="3">
    <source>
        <dbReference type="ARBA" id="ARBA00007592"/>
    </source>
</evidence>
<dbReference type="UniPathway" id="UPA00034">
    <property type="reaction ID" value="UER00017"/>
</dbReference>
<evidence type="ECO:0000256" key="1">
    <source>
        <dbReference type="ARBA" id="ARBA00003294"/>
    </source>
</evidence>
<evidence type="ECO:0000256" key="7">
    <source>
        <dbReference type="ARBA" id="ARBA00022915"/>
    </source>
</evidence>
<accession>A0A347W7H7</accession>
<evidence type="ECO:0000313" key="18">
    <source>
        <dbReference type="Proteomes" id="UP000029714"/>
    </source>
</evidence>
<sequence>MTQGLDSKKSQNLDSKNALDSTNKKIKVLAGAGSNNTIEAIELAKFAQTCGADAILSVTPYYNKPTPSGLIAHYKAIAKAVDIPIMLYNVPGRTGCDISPELAMQLFTEIPNIYAIKEASGIIERVITLASLESNKVIESKTKKDSNLKVLSGDDLLNYSILTYGGSGVISVTGNLLPDKISAMTESALNGDYKAAQKISNELYEINKILFIESNPIPIKAAMWLSGLLPTLEYRLPLCAPSGENMKKIEQTLRKYEVLK</sequence>
<evidence type="ECO:0000256" key="2">
    <source>
        <dbReference type="ARBA" id="ARBA00005120"/>
    </source>
</evidence>
<comment type="caution">
    <text evidence="12">Was originally thought to be a dihydrodipicolinate synthase (DHDPS), catalyzing the condensation of (S)-aspartate-beta-semialdehyde [(S)-ASA] and pyruvate to dihydrodipicolinate (DHDP). However, it was shown in E.coli that the product of the enzymatic reaction is not dihydrodipicolinate but in fact (4S)-4-hydroxy-2,3,4,5-tetrahydro-(2S)-dipicolinic acid (HTPA), and that the consecutive dehydration reaction leading to DHDP is not spontaneous but catalyzed by DapB.</text>
</comment>
<dbReference type="PROSITE" id="PS00666">
    <property type="entry name" value="DHDPS_2"/>
    <property type="match status" value="1"/>
</dbReference>
<organism evidence="17 18">
    <name type="scientific">Helicobacter saguini</name>
    <dbReference type="NCBI Taxonomy" id="1548018"/>
    <lineage>
        <taxon>Bacteria</taxon>
        <taxon>Pseudomonadati</taxon>
        <taxon>Campylobacterota</taxon>
        <taxon>Epsilonproteobacteria</taxon>
        <taxon>Campylobacterales</taxon>
        <taxon>Helicobacteraceae</taxon>
        <taxon>Helicobacter</taxon>
    </lineage>
</organism>
<keyword evidence="8 12" id="KW-0457">Lysine biosynthesis</keyword>
<feature type="active site" description="Schiff-base intermediate with substrate" evidence="12 14">
    <location>
        <position position="117"/>
    </location>
</feature>
<evidence type="ECO:0000256" key="14">
    <source>
        <dbReference type="PIRSR" id="PIRSR001365-1"/>
    </source>
</evidence>
<keyword evidence="18" id="KW-1185">Reference proteome</keyword>